<sequence length="277" mass="30348">MQTAAILGPVGVMQLELPPASELLLPGVPWGRVEGFPTPAYWAYQVMSKRVLGGPPEYKLGHTLAEEVAACLLGGHGIPAAVGIAAFERMRERDVLADTPTEGELLTLLEEPLTVHGRAVRYRFAKQKARYVSEALQRLAKGDAPLQSGRALRDWLLELNGIGPKTASWVARNWLRADDVAILDIHILRVGVAIGLFPKNLTVERHYFALEELFLALSKRMGVRASELDAVIWFEMARSPLSIQVMLGNKLPATSGSTKVRAPKQRHANPAQTSLLI</sequence>
<dbReference type="SUPFAM" id="SSF48150">
    <property type="entry name" value="DNA-glycosylase"/>
    <property type="match status" value="1"/>
</dbReference>
<dbReference type="Pfam" id="PF22175">
    <property type="entry name" value="Ogg-HhH"/>
    <property type="match status" value="1"/>
</dbReference>
<dbReference type="KEGG" id="aant:HUK68_18550"/>
<proteinExistence type="predicted"/>
<reference evidence="9 10" key="1">
    <citation type="submission" date="2020-06" db="EMBL/GenBank/DDBJ databases">
        <title>Acidovorax antarctica sp. nov., isolated from Corinth ice sheet soil, Antarctic Fields Peninsula.</title>
        <authorList>
            <person name="Xu Q."/>
            <person name="Peng F."/>
        </authorList>
    </citation>
    <scope>NUCLEOTIDE SEQUENCE [LARGE SCALE GENOMIC DNA]</scope>
    <source>
        <strain evidence="9 10">16-35-5</strain>
    </source>
</reference>
<dbReference type="CDD" id="cd00056">
    <property type="entry name" value="ENDO3c"/>
    <property type="match status" value="1"/>
</dbReference>
<keyword evidence="3" id="KW-0234">DNA repair</keyword>
<dbReference type="Gene3D" id="1.10.340.30">
    <property type="entry name" value="Hypothetical protein, domain 2"/>
    <property type="match status" value="1"/>
</dbReference>
<evidence type="ECO:0000256" key="2">
    <source>
        <dbReference type="ARBA" id="ARBA00022801"/>
    </source>
</evidence>
<evidence type="ECO:0000313" key="10">
    <source>
        <dbReference type="Proteomes" id="UP000509579"/>
    </source>
</evidence>
<dbReference type="GO" id="GO:0016799">
    <property type="term" value="F:hydrolase activity, hydrolyzing N-glycosyl compounds"/>
    <property type="evidence" value="ECO:0007669"/>
    <property type="project" value="InterPro"/>
</dbReference>
<name>A0A6N1X8Q4_9BURK</name>
<keyword evidence="6" id="KW-0326">Glycosidase</keyword>
<dbReference type="GO" id="GO:0006284">
    <property type="term" value="P:base-excision repair"/>
    <property type="evidence" value="ECO:0007669"/>
    <property type="project" value="InterPro"/>
</dbReference>
<dbReference type="InterPro" id="IPR003265">
    <property type="entry name" value="HhH-GPD_domain"/>
</dbReference>
<feature type="region of interest" description="Disordered" evidence="7">
    <location>
        <begin position="256"/>
        <end position="277"/>
    </location>
</feature>
<evidence type="ECO:0000256" key="4">
    <source>
        <dbReference type="ARBA" id="ARBA00023239"/>
    </source>
</evidence>
<keyword evidence="5" id="KW-0511">Multifunctional enzyme</keyword>
<dbReference type="SMART" id="SM00478">
    <property type="entry name" value="ENDO3c"/>
    <property type="match status" value="1"/>
</dbReference>
<dbReference type="Gene3D" id="1.10.1670.10">
    <property type="entry name" value="Helix-hairpin-Helix base-excision DNA repair enzymes (C-terminal)"/>
    <property type="match status" value="1"/>
</dbReference>
<dbReference type="RefSeq" id="WP_175505530.1">
    <property type="nucleotide sequence ID" value="NZ_CP054840.1"/>
</dbReference>
<evidence type="ECO:0000256" key="7">
    <source>
        <dbReference type="SAM" id="MobiDB-lite"/>
    </source>
</evidence>
<evidence type="ECO:0000313" key="9">
    <source>
        <dbReference type="EMBL" id="QKV54733.1"/>
    </source>
</evidence>
<protein>
    <submittedName>
        <fullName evidence="9">8-oxoguanine DNA glycosylase</fullName>
    </submittedName>
</protein>
<organism evidence="9 10">
    <name type="scientific">Comamonas antarctica</name>
    <dbReference type="NCBI Taxonomy" id="2743470"/>
    <lineage>
        <taxon>Bacteria</taxon>
        <taxon>Pseudomonadati</taxon>
        <taxon>Pseudomonadota</taxon>
        <taxon>Betaproteobacteria</taxon>
        <taxon>Burkholderiales</taxon>
        <taxon>Comamonadaceae</taxon>
        <taxon>Comamonas</taxon>
    </lineage>
</organism>
<dbReference type="GO" id="GO:0003906">
    <property type="term" value="F:DNA-(apurinic or apyrimidinic site) endonuclease activity"/>
    <property type="evidence" value="ECO:0007669"/>
    <property type="project" value="InterPro"/>
</dbReference>
<evidence type="ECO:0000256" key="5">
    <source>
        <dbReference type="ARBA" id="ARBA00023268"/>
    </source>
</evidence>
<accession>A0A6N1X8Q4</accession>
<keyword evidence="10" id="KW-1185">Reference proteome</keyword>
<dbReference type="Proteomes" id="UP000509579">
    <property type="component" value="Chromosome"/>
</dbReference>
<keyword evidence="4" id="KW-0456">Lyase</keyword>
<evidence type="ECO:0000256" key="3">
    <source>
        <dbReference type="ARBA" id="ARBA00023204"/>
    </source>
</evidence>
<gene>
    <name evidence="9" type="ORF">HUK68_18550</name>
</gene>
<dbReference type="EMBL" id="CP054840">
    <property type="protein sequence ID" value="QKV54733.1"/>
    <property type="molecule type" value="Genomic_DNA"/>
</dbReference>
<evidence type="ECO:0000256" key="1">
    <source>
        <dbReference type="ARBA" id="ARBA00022763"/>
    </source>
</evidence>
<dbReference type="InterPro" id="IPR012092">
    <property type="entry name" value="DNA_glyclase/AP_lyase_Ogg"/>
</dbReference>
<dbReference type="GO" id="GO:0016829">
    <property type="term" value="F:lyase activity"/>
    <property type="evidence" value="ECO:0007669"/>
    <property type="project" value="UniProtKB-KW"/>
</dbReference>
<feature type="domain" description="HhH-GPD" evidence="8">
    <location>
        <begin position="78"/>
        <end position="237"/>
    </location>
</feature>
<evidence type="ECO:0000259" key="8">
    <source>
        <dbReference type="SMART" id="SM00478"/>
    </source>
</evidence>
<dbReference type="InterPro" id="IPR011257">
    <property type="entry name" value="DNA_glycosylase"/>
</dbReference>
<keyword evidence="2" id="KW-0378">Hydrolase</keyword>
<evidence type="ECO:0000256" key="6">
    <source>
        <dbReference type="ARBA" id="ARBA00023295"/>
    </source>
</evidence>
<dbReference type="AlphaFoldDB" id="A0A6N1X8Q4"/>
<dbReference type="InterPro" id="IPR023170">
    <property type="entry name" value="HhH_base_excis_C"/>
</dbReference>
<keyword evidence="1" id="KW-0227">DNA damage</keyword>